<protein>
    <submittedName>
        <fullName evidence="1">Uncharacterized protein</fullName>
    </submittedName>
</protein>
<dbReference type="InParanoid" id="A0A804LR92"/>
<organism evidence="1 2">
    <name type="scientific">Zea mays</name>
    <name type="common">Maize</name>
    <dbReference type="NCBI Taxonomy" id="4577"/>
    <lineage>
        <taxon>Eukaryota</taxon>
        <taxon>Viridiplantae</taxon>
        <taxon>Streptophyta</taxon>
        <taxon>Embryophyta</taxon>
        <taxon>Tracheophyta</taxon>
        <taxon>Spermatophyta</taxon>
        <taxon>Magnoliopsida</taxon>
        <taxon>Liliopsida</taxon>
        <taxon>Poales</taxon>
        <taxon>Poaceae</taxon>
        <taxon>PACMAD clade</taxon>
        <taxon>Panicoideae</taxon>
        <taxon>Andropogonodae</taxon>
        <taxon>Andropogoneae</taxon>
        <taxon>Tripsacinae</taxon>
        <taxon>Zea</taxon>
    </lineage>
</organism>
<evidence type="ECO:0000313" key="1">
    <source>
        <dbReference type="EnsemblPlants" id="Zm00001eb030460_P001"/>
    </source>
</evidence>
<evidence type="ECO:0000313" key="2">
    <source>
        <dbReference type="Proteomes" id="UP000007305"/>
    </source>
</evidence>
<sequence length="90" mass="9770">MGGGDERDLGVRFPDQRPRLECIAFYVDPTKHYPFTCTSPCELLGKALGSPDRPHVVFSLARVLLAALTPPVQEQGSGVAKKLCLIFAVT</sequence>
<dbReference type="Proteomes" id="UP000007305">
    <property type="component" value="Chromosome 1"/>
</dbReference>
<reference evidence="2" key="1">
    <citation type="submission" date="2015-12" db="EMBL/GenBank/DDBJ databases">
        <title>Update maize B73 reference genome by single molecule sequencing technologies.</title>
        <authorList>
            <consortium name="Maize Genome Sequencing Project"/>
            <person name="Ware D."/>
        </authorList>
    </citation>
    <scope>NUCLEOTIDE SEQUENCE [LARGE SCALE GENOMIC DNA]</scope>
    <source>
        <strain evidence="2">cv. B73</strain>
    </source>
</reference>
<dbReference type="AlphaFoldDB" id="A0A804LR92"/>
<reference evidence="1" key="3">
    <citation type="submission" date="2021-05" db="UniProtKB">
        <authorList>
            <consortium name="EnsemblPlants"/>
        </authorList>
    </citation>
    <scope>IDENTIFICATION</scope>
    <source>
        <strain evidence="1">cv. B73</strain>
    </source>
</reference>
<dbReference type="EnsemblPlants" id="Zm00001eb030460_T001">
    <property type="protein sequence ID" value="Zm00001eb030460_P001"/>
    <property type="gene ID" value="Zm00001eb030460"/>
</dbReference>
<keyword evidence="2" id="KW-1185">Reference proteome</keyword>
<proteinExistence type="predicted"/>
<name>A0A804LR92_MAIZE</name>
<accession>A0A804LR92</accession>
<dbReference type="Gramene" id="Zm00001eb030460_T001">
    <property type="protein sequence ID" value="Zm00001eb030460_P001"/>
    <property type="gene ID" value="Zm00001eb030460"/>
</dbReference>
<reference evidence="1" key="2">
    <citation type="submission" date="2019-07" db="EMBL/GenBank/DDBJ databases">
        <authorList>
            <person name="Seetharam A."/>
            <person name="Woodhouse M."/>
            <person name="Cannon E."/>
        </authorList>
    </citation>
    <scope>NUCLEOTIDE SEQUENCE [LARGE SCALE GENOMIC DNA]</scope>
    <source>
        <strain evidence="1">cv. B73</strain>
    </source>
</reference>